<reference evidence="2 3" key="1">
    <citation type="journal article" date="2023" name="Plants (Basel)">
        <title>Bridging the Gap: Combining Genomics and Transcriptomics Approaches to Understand Stylosanthes scabra, an Orphan Legume from the Brazilian Caatinga.</title>
        <authorList>
            <person name="Ferreira-Neto J.R.C."/>
            <person name="da Silva M.D."/>
            <person name="Binneck E."/>
            <person name="de Melo N.F."/>
            <person name="da Silva R.H."/>
            <person name="de Melo A.L.T.M."/>
            <person name="Pandolfi V."/>
            <person name="Bustamante F.O."/>
            <person name="Brasileiro-Vidal A.C."/>
            <person name="Benko-Iseppon A.M."/>
        </authorList>
    </citation>
    <scope>NUCLEOTIDE SEQUENCE [LARGE SCALE GENOMIC DNA]</scope>
    <source>
        <tissue evidence="2">Leaves</tissue>
    </source>
</reference>
<comment type="caution">
    <text evidence="2">The sequence shown here is derived from an EMBL/GenBank/DDBJ whole genome shotgun (WGS) entry which is preliminary data.</text>
</comment>
<accession>A0ABU6V1Z9</accession>
<feature type="region of interest" description="Disordered" evidence="1">
    <location>
        <begin position="1"/>
        <end position="26"/>
    </location>
</feature>
<protein>
    <submittedName>
        <fullName evidence="2">Uncharacterized protein</fullName>
    </submittedName>
</protein>
<name>A0ABU6V1Z9_9FABA</name>
<dbReference type="EMBL" id="JASCZI010151043">
    <property type="protein sequence ID" value="MED6167610.1"/>
    <property type="molecule type" value="Genomic_DNA"/>
</dbReference>
<evidence type="ECO:0000313" key="2">
    <source>
        <dbReference type="EMBL" id="MED6167610.1"/>
    </source>
</evidence>
<keyword evidence="3" id="KW-1185">Reference proteome</keyword>
<feature type="compositionally biased region" description="Polar residues" evidence="1">
    <location>
        <begin position="9"/>
        <end position="21"/>
    </location>
</feature>
<dbReference type="Proteomes" id="UP001341840">
    <property type="component" value="Unassembled WGS sequence"/>
</dbReference>
<organism evidence="2 3">
    <name type="scientific">Stylosanthes scabra</name>
    <dbReference type="NCBI Taxonomy" id="79078"/>
    <lineage>
        <taxon>Eukaryota</taxon>
        <taxon>Viridiplantae</taxon>
        <taxon>Streptophyta</taxon>
        <taxon>Embryophyta</taxon>
        <taxon>Tracheophyta</taxon>
        <taxon>Spermatophyta</taxon>
        <taxon>Magnoliopsida</taxon>
        <taxon>eudicotyledons</taxon>
        <taxon>Gunneridae</taxon>
        <taxon>Pentapetalae</taxon>
        <taxon>rosids</taxon>
        <taxon>fabids</taxon>
        <taxon>Fabales</taxon>
        <taxon>Fabaceae</taxon>
        <taxon>Papilionoideae</taxon>
        <taxon>50 kb inversion clade</taxon>
        <taxon>dalbergioids sensu lato</taxon>
        <taxon>Dalbergieae</taxon>
        <taxon>Pterocarpus clade</taxon>
        <taxon>Stylosanthes</taxon>
    </lineage>
</organism>
<sequence>MKILEQLDSDSLNKSPNSNVQHEGEDQVELELLEGSLDVAMDGRDNEEVLDGHVVTLDANVAQEPRGHTLDEVMNMEFDGEDEAVQSRCRFQSHGYETTDGEDVKASCKVEELEAGGAMSLPESDDCLSEDSLPLSDLIFGDVDEVGNNFNL</sequence>
<evidence type="ECO:0000256" key="1">
    <source>
        <dbReference type="SAM" id="MobiDB-lite"/>
    </source>
</evidence>
<evidence type="ECO:0000313" key="3">
    <source>
        <dbReference type="Proteomes" id="UP001341840"/>
    </source>
</evidence>
<gene>
    <name evidence="2" type="ORF">PIB30_004421</name>
</gene>
<proteinExistence type="predicted"/>